<evidence type="ECO:0000256" key="10">
    <source>
        <dbReference type="ARBA" id="ARBA00022777"/>
    </source>
</evidence>
<keyword evidence="10" id="KW-0418">Kinase</keyword>
<dbReference type="PRINTS" id="PR00344">
    <property type="entry name" value="BCTRLSENSOR"/>
</dbReference>
<dbReference type="Pfam" id="PF02518">
    <property type="entry name" value="HATPase_c"/>
    <property type="match status" value="1"/>
</dbReference>
<keyword evidence="14 17" id="KW-0472">Membrane</keyword>
<feature type="domain" description="HAMP" evidence="19">
    <location>
        <begin position="192"/>
        <end position="244"/>
    </location>
</feature>
<dbReference type="Pfam" id="PF00512">
    <property type="entry name" value="HisKA"/>
    <property type="match status" value="1"/>
</dbReference>
<comment type="caution">
    <text evidence="20">The sequence shown here is derived from an EMBL/GenBank/DDBJ whole genome shotgun (WGS) entry which is preliminary data.</text>
</comment>
<evidence type="ECO:0000313" key="21">
    <source>
        <dbReference type="Proteomes" id="UP000294802"/>
    </source>
</evidence>
<comment type="function">
    <text evidence="16">Member of the two-component regulatory system SrrA/SrrB, which is involved in the global regulation of staphylococcal virulence factors in response to environmental oxygen levels as well as biofilm formation. Also plays an essential role in host-derived nitric oxide resistance by regulating hmp/flavohemoglobin, an enzyme that detoxifies nitric oxide by converting it to nitrate. Functions as a sensor protein kinase which is autophosphorylated at a histidine residue and transfers its phosphate group to SrrA. In turn, SrrA binds to the upstream promoter regions of the target genes to positively and negatively regulate their expression.</text>
</comment>
<dbReference type="GO" id="GO:0000155">
    <property type="term" value="F:phosphorelay sensor kinase activity"/>
    <property type="evidence" value="ECO:0007669"/>
    <property type="project" value="InterPro"/>
</dbReference>
<dbReference type="FunFam" id="3.30.565.10:FF:000006">
    <property type="entry name" value="Sensor histidine kinase WalK"/>
    <property type="match status" value="1"/>
</dbReference>
<organism evidence="20 21">
    <name type="scientific">Macrococcus lamae</name>
    <dbReference type="NCBI Taxonomy" id="198484"/>
    <lineage>
        <taxon>Bacteria</taxon>
        <taxon>Bacillati</taxon>
        <taxon>Bacillota</taxon>
        <taxon>Bacilli</taxon>
        <taxon>Bacillales</taxon>
        <taxon>Staphylococcaceae</taxon>
        <taxon>Macrococcus</taxon>
    </lineage>
</organism>
<dbReference type="EMBL" id="SCWB01000001">
    <property type="protein sequence ID" value="TDM13197.1"/>
    <property type="molecule type" value="Genomic_DNA"/>
</dbReference>
<evidence type="ECO:0000256" key="3">
    <source>
        <dbReference type="ARBA" id="ARBA00012438"/>
    </source>
</evidence>
<comment type="catalytic activity">
    <reaction evidence="1">
        <text>ATP + protein L-histidine = ADP + protein N-phospho-L-histidine.</text>
        <dbReference type="EC" id="2.7.13.3"/>
    </reaction>
</comment>
<dbReference type="GO" id="GO:0005886">
    <property type="term" value="C:plasma membrane"/>
    <property type="evidence" value="ECO:0007669"/>
    <property type="project" value="UniProtKB-SubCell"/>
</dbReference>
<protein>
    <recommendedName>
        <fullName evidence="4">Sensor protein SrrB</fullName>
        <ecNumber evidence="3">2.7.13.3</ecNumber>
    </recommendedName>
    <alternativeName>
        <fullName evidence="15">Staphylococcal respiratory response protein B</fullName>
    </alternativeName>
</protein>
<evidence type="ECO:0000313" key="20">
    <source>
        <dbReference type="EMBL" id="TDM13197.1"/>
    </source>
</evidence>
<evidence type="ECO:0000256" key="7">
    <source>
        <dbReference type="ARBA" id="ARBA00022679"/>
    </source>
</evidence>
<dbReference type="SUPFAM" id="SSF55874">
    <property type="entry name" value="ATPase domain of HSP90 chaperone/DNA topoisomerase II/histidine kinase"/>
    <property type="match status" value="1"/>
</dbReference>
<keyword evidence="8 17" id="KW-0812">Transmembrane</keyword>
<dbReference type="InterPro" id="IPR003660">
    <property type="entry name" value="HAMP_dom"/>
</dbReference>
<sequence length="574" mass="65517">MNHLNSVVIKLWLTIILIVTTVLIILSVALVSFFNAYFIAETGNNLYQNATKIEEVLMSHHNQQDSLDYAKELMENPAGLIILKSEDDLKKSYDNPLKQVMIDEVKTNKDYQAVFDKEKHVTKTITVHYQEDLHRYILLGFPSQAFDTNGAIILYQDINSITDTIQFICLIILGVTLLLILLTTIFAFFLSTRITKPLLLLKDSAFKVARGEQTGKLITHSRDEIGELTVAFNKMEHDIRQNINSIEAERNVRDKLIDAMADGVLSYELDIETQLINPMAEKFLALISDEEKQRLKEKFKRVTTLVQTESYTAVQDKHFFVIIISPVKTNQKVGAVALIRDMTEEYQNDEMKKRFIANVSHELRTPIQMLQGYTEALLDGIGNTKEERDEFLYIILDESKRLNRMVNELLNVARYDAGTNELMIEEVNIETLFSKVAANFNQRLIDNKIELKYGVSHHLNWMLDYDKMIQVLTNLIDNAIRYTHEGDAITLKASVHQEILELTIQDTGVGIAAEHLPHIFDRFYKVEAARTRGNHGTGLGLFIVQAIVQSHAGHIRVESQAGQGTKFIITIPKH</sequence>
<feature type="transmembrane region" description="Helical" evidence="17">
    <location>
        <begin position="12"/>
        <end position="38"/>
    </location>
</feature>
<accession>A0A4R6BXU8</accession>
<evidence type="ECO:0000256" key="15">
    <source>
        <dbReference type="ARBA" id="ARBA00030120"/>
    </source>
</evidence>
<dbReference type="GO" id="GO:0030295">
    <property type="term" value="F:protein kinase activator activity"/>
    <property type="evidence" value="ECO:0007669"/>
    <property type="project" value="TreeGrafter"/>
</dbReference>
<dbReference type="AlphaFoldDB" id="A0A4R6BXU8"/>
<dbReference type="Pfam" id="PF00672">
    <property type="entry name" value="HAMP"/>
    <property type="match status" value="1"/>
</dbReference>
<evidence type="ECO:0000256" key="12">
    <source>
        <dbReference type="ARBA" id="ARBA00022989"/>
    </source>
</evidence>
<keyword evidence="9" id="KW-0547">Nucleotide-binding</keyword>
<evidence type="ECO:0000256" key="6">
    <source>
        <dbReference type="ARBA" id="ARBA00022553"/>
    </source>
</evidence>
<dbReference type="SMART" id="SM00387">
    <property type="entry name" value="HATPase_c"/>
    <property type="match status" value="1"/>
</dbReference>
<dbReference type="FunFam" id="1.10.287.130:FF:000001">
    <property type="entry name" value="Two-component sensor histidine kinase"/>
    <property type="match status" value="1"/>
</dbReference>
<evidence type="ECO:0000256" key="4">
    <source>
        <dbReference type="ARBA" id="ARBA00020500"/>
    </source>
</evidence>
<dbReference type="EC" id="2.7.13.3" evidence="3"/>
<evidence type="ECO:0000256" key="1">
    <source>
        <dbReference type="ARBA" id="ARBA00000085"/>
    </source>
</evidence>
<dbReference type="InterPro" id="IPR003661">
    <property type="entry name" value="HisK_dim/P_dom"/>
</dbReference>
<dbReference type="CDD" id="cd00082">
    <property type="entry name" value="HisKA"/>
    <property type="match status" value="1"/>
</dbReference>
<dbReference type="SUPFAM" id="SSF158472">
    <property type="entry name" value="HAMP domain-like"/>
    <property type="match status" value="1"/>
</dbReference>
<proteinExistence type="predicted"/>
<dbReference type="GO" id="GO:0000156">
    <property type="term" value="F:phosphorelay response regulator activity"/>
    <property type="evidence" value="ECO:0007669"/>
    <property type="project" value="TreeGrafter"/>
</dbReference>
<evidence type="ECO:0000256" key="14">
    <source>
        <dbReference type="ARBA" id="ARBA00023136"/>
    </source>
</evidence>
<evidence type="ECO:0000256" key="8">
    <source>
        <dbReference type="ARBA" id="ARBA00022692"/>
    </source>
</evidence>
<dbReference type="PROSITE" id="PS50109">
    <property type="entry name" value="HIS_KIN"/>
    <property type="match status" value="1"/>
</dbReference>
<evidence type="ECO:0000256" key="13">
    <source>
        <dbReference type="ARBA" id="ARBA00023012"/>
    </source>
</evidence>
<dbReference type="Gene3D" id="1.10.287.130">
    <property type="match status" value="1"/>
</dbReference>
<feature type="domain" description="Histidine kinase" evidence="18">
    <location>
        <begin position="358"/>
        <end position="574"/>
    </location>
</feature>
<evidence type="ECO:0000256" key="9">
    <source>
        <dbReference type="ARBA" id="ARBA00022741"/>
    </source>
</evidence>
<comment type="subcellular location">
    <subcellularLocation>
        <location evidence="2">Cell membrane</location>
        <topology evidence="2">Multi-pass membrane protein</topology>
    </subcellularLocation>
</comment>
<dbReference type="Gene3D" id="1.10.8.500">
    <property type="entry name" value="HAMP domain in histidine kinase"/>
    <property type="match status" value="1"/>
</dbReference>
<evidence type="ECO:0000256" key="16">
    <source>
        <dbReference type="ARBA" id="ARBA00046070"/>
    </source>
</evidence>
<dbReference type="CDD" id="cd06225">
    <property type="entry name" value="HAMP"/>
    <property type="match status" value="1"/>
</dbReference>
<dbReference type="SMART" id="SM00304">
    <property type="entry name" value="HAMP"/>
    <property type="match status" value="1"/>
</dbReference>
<evidence type="ECO:0000256" key="2">
    <source>
        <dbReference type="ARBA" id="ARBA00004651"/>
    </source>
</evidence>
<keyword evidence="13" id="KW-0902">Two-component regulatory system</keyword>
<dbReference type="Gene3D" id="3.30.565.10">
    <property type="entry name" value="Histidine kinase-like ATPase, C-terminal domain"/>
    <property type="match status" value="1"/>
</dbReference>
<dbReference type="GO" id="GO:0007234">
    <property type="term" value="P:osmosensory signaling via phosphorelay pathway"/>
    <property type="evidence" value="ECO:0007669"/>
    <property type="project" value="TreeGrafter"/>
</dbReference>
<name>A0A4R6BXU8_9STAP</name>
<dbReference type="SUPFAM" id="SSF47384">
    <property type="entry name" value="Homodimeric domain of signal transducing histidine kinase"/>
    <property type="match status" value="1"/>
</dbReference>
<evidence type="ECO:0000259" key="18">
    <source>
        <dbReference type="PROSITE" id="PS50109"/>
    </source>
</evidence>
<dbReference type="InterPro" id="IPR005467">
    <property type="entry name" value="His_kinase_dom"/>
</dbReference>
<evidence type="ECO:0000256" key="11">
    <source>
        <dbReference type="ARBA" id="ARBA00022840"/>
    </source>
</evidence>
<dbReference type="InterPro" id="IPR036890">
    <property type="entry name" value="HATPase_C_sf"/>
</dbReference>
<keyword evidence="5" id="KW-1003">Cell membrane</keyword>
<dbReference type="OrthoDB" id="9813151at2"/>
<keyword evidence="12 17" id="KW-1133">Transmembrane helix</keyword>
<dbReference type="InterPro" id="IPR050351">
    <property type="entry name" value="BphY/WalK/GraS-like"/>
</dbReference>
<dbReference type="Proteomes" id="UP000294802">
    <property type="component" value="Unassembled WGS sequence"/>
</dbReference>
<evidence type="ECO:0000256" key="17">
    <source>
        <dbReference type="SAM" id="Phobius"/>
    </source>
</evidence>
<dbReference type="InterPro" id="IPR003594">
    <property type="entry name" value="HATPase_dom"/>
</dbReference>
<keyword evidence="7" id="KW-0808">Transferase</keyword>
<dbReference type="Gene3D" id="3.30.450.20">
    <property type="entry name" value="PAS domain"/>
    <property type="match status" value="1"/>
</dbReference>
<keyword evidence="21" id="KW-1185">Reference proteome</keyword>
<dbReference type="SMART" id="SM00388">
    <property type="entry name" value="HisKA"/>
    <property type="match status" value="1"/>
</dbReference>
<gene>
    <name evidence="20" type="ORF">ERX29_00930</name>
</gene>
<evidence type="ECO:0000259" key="19">
    <source>
        <dbReference type="PROSITE" id="PS50885"/>
    </source>
</evidence>
<keyword evidence="11" id="KW-0067">ATP-binding</keyword>
<dbReference type="GO" id="GO:0005524">
    <property type="term" value="F:ATP binding"/>
    <property type="evidence" value="ECO:0007669"/>
    <property type="project" value="UniProtKB-KW"/>
</dbReference>
<dbReference type="PROSITE" id="PS50885">
    <property type="entry name" value="HAMP"/>
    <property type="match status" value="1"/>
</dbReference>
<dbReference type="InterPro" id="IPR036097">
    <property type="entry name" value="HisK_dim/P_sf"/>
</dbReference>
<dbReference type="InterPro" id="IPR004358">
    <property type="entry name" value="Sig_transdc_His_kin-like_C"/>
</dbReference>
<dbReference type="CDD" id="cd00075">
    <property type="entry name" value="HATPase"/>
    <property type="match status" value="1"/>
</dbReference>
<feature type="transmembrane region" description="Helical" evidence="17">
    <location>
        <begin position="167"/>
        <end position="190"/>
    </location>
</feature>
<evidence type="ECO:0000256" key="5">
    <source>
        <dbReference type="ARBA" id="ARBA00022475"/>
    </source>
</evidence>
<dbReference type="Pfam" id="PF18698">
    <property type="entry name" value="HisK_sensor"/>
    <property type="match status" value="1"/>
</dbReference>
<dbReference type="InterPro" id="IPR041328">
    <property type="entry name" value="HisK_sensor"/>
</dbReference>
<reference evidence="20 21" key="1">
    <citation type="submission" date="2019-01" db="EMBL/GenBank/DDBJ databases">
        <title>Draft genome sequences of the type strains of six Macrococcus species.</title>
        <authorList>
            <person name="Mazhar S."/>
            <person name="Altermann E."/>
            <person name="Hill C."/>
            <person name="Mcauliffe O."/>
        </authorList>
    </citation>
    <scope>NUCLEOTIDE SEQUENCE [LARGE SCALE GENOMIC DNA]</scope>
    <source>
        <strain evidence="20 21">CCM4815</strain>
    </source>
</reference>
<keyword evidence="6" id="KW-0597">Phosphoprotein</keyword>
<dbReference type="PANTHER" id="PTHR42878">
    <property type="entry name" value="TWO-COMPONENT HISTIDINE KINASE"/>
    <property type="match status" value="1"/>
</dbReference>
<dbReference type="PANTHER" id="PTHR42878:SF3">
    <property type="entry name" value="HISTIDINE PROTEIN KINASE SAES"/>
    <property type="match status" value="1"/>
</dbReference>